<evidence type="ECO:0000256" key="7">
    <source>
        <dbReference type="PROSITE-ProRule" id="PRU00842"/>
    </source>
</evidence>
<evidence type="ECO:0000256" key="2">
    <source>
        <dbReference type="ARBA" id="ARBA00012230"/>
    </source>
</evidence>
<feature type="binding site" evidence="8">
    <location>
        <position position="199"/>
    </location>
    <ligand>
        <name>ATP</name>
        <dbReference type="ChEBI" id="CHEBI:30616"/>
    </ligand>
</feature>
<evidence type="ECO:0000313" key="11">
    <source>
        <dbReference type="EMBL" id="CAH1109035.1"/>
    </source>
</evidence>
<sequence length="382" mass="43593">MSRRIKCPDCKQLCGKGKAPVAVVQRLEVLYRKLLKCGPESPLIKYLPRDIFDAIKRKATIYDMNLLDCLQAGFTHYEYVGLYAADPDCYNTFAKLIDMVLQVDYNFKEEDIHPEIDFGDPEKLGNLDPSGTYVMSTRVRCSRALKGYPFNTGLSEEQYLEIETRIEAALLRLTGDLEGTYVRIKDMSDDEIKSMRREHTLFPEITEVLETAKTGECWPEGRGYFTNEKRNFFAWVNEKDHLRMVAMEKGANLGQIFQTMVNALTQLEENLRFARHERYGYLSSSPFSLGTGIKGSVHMNLPKLGKDKPKLFKAAEQNELLLRGIDCNYETVKSGKFDLSTKQAIGLTEIEILQKMVKSVKGMIKAEKEFVLPKTIKEGCLI</sequence>
<dbReference type="AlphaFoldDB" id="A0A9P0CZ67"/>
<dbReference type="InterPro" id="IPR022414">
    <property type="entry name" value="ATP-guanido_PTrfase_cat"/>
</dbReference>
<keyword evidence="6 8" id="KW-0067">ATP-binding</keyword>
<reference evidence="11" key="1">
    <citation type="submission" date="2022-01" db="EMBL/GenBank/DDBJ databases">
        <authorList>
            <person name="King R."/>
        </authorList>
    </citation>
    <scope>NUCLEOTIDE SEQUENCE</scope>
</reference>
<feature type="domain" description="Phosphagen kinase N-terminal" evidence="9">
    <location>
        <begin position="23"/>
        <end position="106"/>
    </location>
</feature>
<dbReference type="OrthoDB" id="430219at2759"/>
<dbReference type="InterPro" id="IPR022413">
    <property type="entry name" value="ATP-guanido_PTrfase_N"/>
</dbReference>
<feature type="domain" description="Phosphagen kinase C-terminal" evidence="10">
    <location>
        <begin position="133"/>
        <end position="370"/>
    </location>
</feature>
<proteinExistence type="inferred from homology"/>
<name>A0A9P0CZ67_9CUCU</name>
<keyword evidence="3 8" id="KW-0808">Transferase</keyword>
<evidence type="ECO:0000259" key="10">
    <source>
        <dbReference type="PROSITE" id="PS51510"/>
    </source>
</evidence>
<dbReference type="SUPFAM" id="SSF55931">
    <property type="entry name" value="Glutamine synthetase/guanido kinase"/>
    <property type="match status" value="1"/>
</dbReference>
<accession>A0A9P0CZ67</accession>
<dbReference type="GO" id="GO:0005615">
    <property type="term" value="C:extracellular space"/>
    <property type="evidence" value="ECO:0007669"/>
    <property type="project" value="TreeGrafter"/>
</dbReference>
<feature type="binding site" evidence="8">
    <location>
        <position position="243"/>
    </location>
    <ligand>
        <name>ATP</name>
        <dbReference type="ChEBI" id="CHEBI:30616"/>
    </ligand>
</feature>
<evidence type="ECO:0000259" key="9">
    <source>
        <dbReference type="PROSITE" id="PS51509"/>
    </source>
</evidence>
<keyword evidence="4 8" id="KW-0547">Nucleotide-binding</keyword>
<dbReference type="InterPro" id="IPR014746">
    <property type="entry name" value="Gln_synth/guanido_kin_cat_dom"/>
</dbReference>
<feature type="binding site" evidence="8">
    <location>
        <begin position="323"/>
        <end position="328"/>
    </location>
    <ligand>
        <name>ATP</name>
        <dbReference type="ChEBI" id="CHEBI:30616"/>
    </ligand>
</feature>
<dbReference type="Gene3D" id="3.30.590.10">
    <property type="entry name" value="Glutamine synthetase/guanido kinase, catalytic domain"/>
    <property type="match status" value="1"/>
</dbReference>
<gene>
    <name evidence="11" type="ORF">PSYICH_LOCUS8711</name>
</gene>
<dbReference type="EC" id="2.7.3.3" evidence="2"/>
<dbReference type="PROSITE" id="PS51509">
    <property type="entry name" value="PHOSPHAGEN_KINASE_N"/>
    <property type="match status" value="1"/>
</dbReference>
<dbReference type="Gene3D" id="1.10.135.10">
    <property type="entry name" value="ATP:guanido phosphotransferase, N-terminal domain"/>
    <property type="match status" value="1"/>
</dbReference>
<dbReference type="GO" id="GO:0004111">
    <property type="term" value="F:creatine kinase activity"/>
    <property type="evidence" value="ECO:0007669"/>
    <property type="project" value="InterPro"/>
</dbReference>
<protein>
    <recommendedName>
        <fullName evidence="2">arginine kinase</fullName>
        <ecNumber evidence="2">2.7.3.3</ecNumber>
    </recommendedName>
</protein>
<dbReference type="SUPFAM" id="SSF48034">
    <property type="entry name" value="Guanido kinase N-terminal domain"/>
    <property type="match status" value="1"/>
</dbReference>
<dbReference type="InterPro" id="IPR000749">
    <property type="entry name" value="ATP-guanido_PTrfase"/>
</dbReference>
<dbReference type="PROSITE" id="PS51510">
    <property type="entry name" value="PHOSPHAGEN_KINASE_C"/>
    <property type="match status" value="1"/>
</dbReference>
<evidence type="ECO:0000256" key="3">
    <source>
        <dbReference type="ARBA" id="ARBA00022679"/>
    </source>
</evidence>
<dbReference type="Pfam" id="PF00217">
    <property type="entry name" value="ATP-gua_Ptrans"/>
    <property type="match status" value="1"/>
</dbReference>
<evidence type="ECO:0000256" key="5">
    <source>
        <dbReference type="ARBA" id="ARBA00022777"/>
    </source>
</evidence>
<dbReference type="GO" id="GO:0046314">
    <property type="term" value="P:phosphocreatine biosynthetic process"/>
    <property type="evidence" value="ECO:0007669"/>
    <property type="project" value="InterPro"/>
</dbReference>
<dbReference type="GO" id="GO:0004054">
    <property type="term" value="F:arginine kinase activity"/>
    <property type="evidence" value="ECO:0007669"/>
    <property type="project" value="UniProtKB-EC"/>
</dbReference>
<evidence type="ECO:0000256" key="8">
    <source>
        <dbReference type="PROSITE-ProRule" id="PRU00843"/>
    </source>
</evidence>
<evidence type="ECO:0000256" key="6">
    <source>
        <dbReference type="ARBA" id="ARBA00022840"/>
    </source>
</evidence>
<feature type="binding site" evidence="8">
    <location>
        <begin position="136"/>
        <end position="140"/>
    </location>
    <ligand>
        <name>ATP</name>
        <dbReference type="ChEBI" id="CHEBI:30616"/>
    </ligand>
</feature>
<dbReference type="GO" id="GO:0005524">
    <property type="term" value="F:ATP binding"/>
    <property type="evidence" value="ECO:0007669"/>
    <property type="project" value="UniProtKB-UniRule"/>
</dbReference>
<keyword evidence="5 8" id="KW-0418">Kinase</keyword>
<dbReference type="Proteomes" id="UP001153636">
    <property type="component" value="Chromosome 3"/>
</dbReference>
<dbReference type="Pfam" id="PF02807">
    <property type="entry name" value="ATP-gua_PtransN"/>
    <property type="match status" value="1"/>
</dbReference>
<feature type="binding site" evidence="8">
    <location>
        <begin position="294"/>
        <end position="298"/>
    </location>
    <ligand>
        <name>ATP</name>
        <dbReference type="ChEBI" id="CHEBI:30616"/>
    </ligand>
</feature>
<evidence type="ECO:0000313" key="12">
    <source>
        <dbReference type="Proteomes" id="UP001153636"/>
    </source>
</evidence>
<keyword evidence="12" id="KW-1185">Reference proteome</keyword>
<dbReference type="InterPro" id="IPR036802">
    <property type="entry name" value="ATP-guanido_PTrfase_N_sf"/>
</dbReference>
<evidence type="ECO:0000256" key="1">
    <source>
        <dbReference type="ARBA" id="ARBA00006798"/>
    </source>
</evidence>
<dbReference type="PANTHER" id="PTHR11547:SF38">
    <property type="entry name" value="ARGININE KINASE 1-RELATED"/>
    <property type="match status" value="1"/>
</dbReference>
<comment type="similarity">
    <text evidence="1 7">Belongs to the ATP:guanido phosphotransferase family.</text>
</comment>
<evidence type="ECO:0000256" key="4">
    <source>
        <dbReference type="ARBA" id="ARBA00022741"/>
    </source>
</evidence>
<dbReference type="EMBL" id="OV651815">
    <property type="protein sequence ID" value="CAH1109035.1"/>
    <property type="molecule type" value="Genomic_DNA"/>
</dbReference>
<dbReference type="PANTHER" id="PTHR11547">
    <property type="entry name" value="ARGININE OR CREATINE KINASE"/>
    <property type="match status" value="1"/>
</dbReference>
<organism evidence="11 12">
    <name type="scientific">Psylliodes chrysocephalus</name>
    <dbReference type="NCBI Taxonomy" id="3402493"/>
    <lineage>
        <taxon>Eukaryota</taxon>
        <taxon>Metazoa</taxon>
        <taxon>Ecdysozoa</taxon>
        <taxon>Arthropoda</taxon>
        <taxon>Hexapoda</taxon>
        <taxon>Insecta</taxon>
        <taxon>Pterygota</taxon>
        <taxon>Neoptera</taxon>
        <taxon>Endopterygota</taxon>
        <taxon>Coleoptera</taxon>
        <taxon>Polyphaga</taxon>
        <taxon>Cucujiformia</taxon>
        <taxon>Chrysomeloidea</taxon>
        <taxon>Chrysomelidae</taxon>
        <taxon>Galerucinae</taxon>
        <taxon>Alticini</taxon>
        <taxon>Psylliodes</taxon>
    </lineage>
</organism>